<evidence type="ECO:0000256" key="2">
    <source>
        <dbReference type="SAM" id="Phobius"/>
    </source>
</evidence>
<keyword evidence="2" id="KW-0812">Transmembrane</keyword>
<dbReference type="InterPro" id="IPR035948">
    <property type="entry name" value="YwqG-like_sf"/>
</dbReference>
<keyword evidence="4" id="KW-1185">Reference proteome</keyword>
<proteinExistence type="predicted"/>
<keyword evidence="2" id="KW-0472">Membrane</keyword>
<dbReference type="InterPro" id="IPR015315">
    <property type="entry name" value="DUF1963"/>
</dbReference>
<evidence type="ECO:0000256" key="1">
    <source>
        <dbReference type="SAM" id="MobiDB-lite"/>
    </source>
</evidence>
<dbReference type="PANTHER" id="PTHR36436:SF6">
    <property type="entry name" value="SLL5081 PROTEIN"/>
    <property type="match status" value="1"/>
</dbReference>
<sequence>MKPIDLLQLLTSFVLVCVALMWLLNLRKRRAKLAFAPAVPDDKPAFSFRRKSKKIAEEEAAAEAEAPVPLMRRRQILPPAETTETDNEPSAEPSNPSAAAEHSTPIGDTDWSEPEQADAEAGQFTQPDEAGVAVEPSPEPSDTPDQLSSDGSISDEESISVILRRPVMPDADAHVRSWLGGLPEMPDDVEWPQAISAEDPSLGKVPHHFLAQISCADLPQELWGGRGPREGSLLFFVDPNVGCPDDDTSHSVLHITGSGTERPAPDTLGPVHNKVYTGGSYNWLPIDNVPPVWRKWPVELLETPNVLHDIDGHPSATPAGFSSILYDGAPVADRVTGTVTTPYTYGQSANALRQLAARMRNEPREVASTEALNMVVENRAINRLLESLQHARAKIDTQEDPDLRARQLEDLLPRLALVTEVSSAGELVEMLNRERSKVAKWRASIAKHCVNLEKLLAGENDDTPLPRENWEELQQCFVGQSASMFEVGIDYNHPDGKALTLTTVKETAELEAADGLSQLAILDSLDADRSALVPDTVKEAIKPALRNLYANRPHRLGGYHDGVQTTVSERADDTVLLLQIATDEAMDWCWGDSGAYYFWIDKSDLANGDFSRVSMTLECC</sequence>
<dbReference type="EMBL" id="JABCRE010000002">
    <property type="protein sequence ID" value="NMW31793.1"/>
    <property type="molecule type" value="Genomic_DNA"/>
</dbReference>
<protein>
    <submittedName>
        <fullName evidence="3">DUF1963 domain-containing protein</fullName>
    </submittedName>
</protein>
<name>A0A848QM89_9SPHN</name>
<comment type="caution">
    <text evidence="3">The sequence shown here is derived from an EMBL/GenBank/DDBJ whole genome shotgun (WGS) entry which is preliminary data.</text>
</comment>
<keyword evidence="2" id="KW-1133">Transmembrane helix</keyword>
<dbReference type="Proteomes" id="UP000561181">
    <property type="component" value="Unassembled WGS sequence"/>
</dbReference>
<dbReference type="SUPFAM" id="SSF103032">
    <property type="entry name" value="Hypothetical protein YwqG"/>
    <property type="match status" value="2"/>
</dbReference>
<reference evidence="3 4" key="1">
    <citation type="submission" date="2020-04" db="EMBL/GenBank/DDBJ databases">
        <authorList>
            <person name="Liu A."/>
        </authorList>
    </citation>
    <scope>NUCLEOTIDE SEQUENCE [LARGE SCALE GENOMIC DNA]</scope>
    <source>
        <strain evidence="3 4">RZ02</strain>
    </source>
</reference>
<accession>A0A848QM89</accession>
<gene>
    <name evidence="3" type="ORF">HKD42_06950</name>
</gene>
<feature type="transmembrane region" description="Helical" evidence="2">
    <location>
        <begin position="6"/>
        <end position="24"/>
    </location>
</feature>
<evidence type="ECO:0000313" key="4">
    <source>
        <dbReference type="Proteomes" id="UP000561181"/>
    </source>
</evidence>
<organism evidence="3 4">
    <name type="scientific">Pontixanthobacter rizhaonensis</name>
    <dbReference type="NCBI Taxonomy" id="2730337"/>
    <lineage>
        <taxon>Bacteria</taxon>
        <taxon>Pseudomonadati</taxon>
        <taxon>Pseudomonadota</taxon>
        <taxon>Alphaproteobacteria</taxon>
        <taxon>Sphingomonadales</taxon>
        <taxon>Erythrobacteraceae</taxon>
        <taxon>Pontixanthobacter</taxon>
    </lineage>
</organism>
<dbReference type="RefSeq" id="WP_170011617.1">
    <property type="nucleotide sequence ID" value="NZ_JABCRE010000002.1"/>
</dbReference>
<dbReference type="PANTHER" id="PTHR36436">
    <property type="entry name" value="SLL5081 PROTEIN"/>
    <property type="match status" value="1"/>
</dbReference>
<dbReference type="AlphaFoldDB" id="A0A848QM89"/>
<dbReference type="Pfam" id="PF09234">
    <property type="entry name" value="DUF1963"/>
    <property type="match status" value="2"/>
</dbReference>
<feature type="region of interest" description="Disordered" evidence="1">
    <location>
        <begin position="59"/>
        <end position="155"/>
    </location>
</feature>
<evidence type="ECO:0000313" key="3">
    <source>
        <dbReference type="EMBL" id="NMW31793.1"/>
    </source>
</evidence>
<dbReference type="Gene3D" id="2.30.320.10">
    <property type="entry name" value="YwqG-like"/>
    <property type="match status" value="2"/>
</dbReference>
<feature type="compositionally biased region" description="Low complexity" evidence="1">
    <location>
        <begin position="90"/>
        <end position="101"/>
    </location>
</feature>